<dbReference type="AlphaFoldDB" id="A0A2T1HVR0"/>
<dbReference type="Pfam" id="PF06059">
    <property type="entry name" value="DUF930"/>
    <property type="match status" value="1"/>
</dbReference>
<accession>A0A2T1HVR0</accession>
<organism evidence="2 3">
    <name type="scientific">Alsobacter soli</name>
    <dbReference type="NCBI Taxonomy" id="2109933"/>
    <lineage>
        <taxon>Bacteria</taxon>
        <taxon>Pseudomonadati</taxon>
        <taxon>Pseudomonadota</taxon>
        <taxon>Alphaproteobacteria</taxon>
        <taxon>Hyphomicrobiales</taxon>
        <taxon>Alsobacteraceae</taxon>
        <taxon>Alsobacter</taxon>
    </lineage>
</organism>
<reference evidence="3" key="1">
    <citation type="submission" date="2018-03" db="EMBL/GenBank/DDBJ databases">
        <authorList>
            <person name="Sun L."/>
            <person name="Liu H."/>
            <person name="Chen W."/>
            <person name="Huang K."/>
            <person name="Liu W."/>
            <person name="Gao X."/>
        </authorList>
    </citation>
    <scope>NUCLEOTIDE SEQUENCE [LARGE SCALE GENOMIC DNA]</scope>
    <source>
        <strain evidence="3">SH9</strain>
    </source>
</reference>
<sequence>MKNAVLVLAVGCALLSAGGGASARARNVRSQLLKMAPETRLEQECNERATDVLRQQHRLNGADEVVAYAFGQVSVEGSRVKAPGAAVRDHGAWYRLSYQCKAAPDGLAVEAFTYELGEAIPRSEWDAHFLTP</sequence>
<gene>
    <name evidence="2" type="ORF">SLNSH_07110</name>
</gene>
<dbReference type="Proteomes" id="UP000239772">
    <property type="component" value="Unassembled WGS sequence"/>
</dbReference>
<dbReference type="EMBL" id="PVZS01000006">
    <property type="protein sequence ID" value="PSC05741.1"/>
    <property type="molecule type" value="Genomic_DNA"/>
</dbReference>
<proteinExistence type="predicted"/>
<keyword evidence="3" id="KW-1185">Reference proteome</keyword>
<name>A0A2T1HVR0_9HYPH</name>
<evidence type="ECO:0000256" key="1">
    <source>
        <dbReference type="SAM" id="SignalP"/>
    </source>
</evidence>
<evidence type="ECO:0000313" key="2">
    <source>
        <dbReference type="EMBL" id="PSC05741.1"/>
    </source>
</evidence>
<evidence type="ECO:0008006" key="4">
    <source>
        <dbReference type="Google" id="ProtNLM"/>
    </source>
</evidence>
<keyword evidence="1" id="KW-0732">Signal</keyword>
<dbReference type="RefSeq" id="WP_106335984.1">
    <property type="nucleotide sequence ID" value="NZ_PVZS01000006.1"/>
</dbReference>
<protein>
    <recommendedName>
        <fullName evidence="4">DUF930 domain-containing protein</fullName>
    </recommendedName>
</protein>
<dbReference type="InterPro" id="IPR009273">
    <property type="entry name" value="DUF930"/>
</dbReference>
<evidence type="ECO:0000313" key="3">
    <source>
        <dbReference type="Proteomes" id="UP000239772"/>
    </source>
</evidence>
<dbReference type="OrthoDB" id="8444764at2"/>
<feature type="chain" id="PRO_5015569089" description="DUF930 domain-containing protein" evidence="1">
    <location>
        <begin position="24"/>
        <end position="132"/>
    </location>
</feature>
<feature type="signal peptide" evidence="1">
    <location>
        <begin position="1"/>
        <end position="23"/>
    </location>
</feature>
<comment type="caution">
    <text evidence="2">The sequence shown here is derived from an EMBL/GenBank/DDBJ whole genome shotgun (WGS) entry which is preliminary data.</text>
</comment>